<gene>
    <name evidence="2" type="ORF">TDUB1175_LOCUS21474</name>
</gene>
<reference evidence="2" key="1">
    <citation type="submission" date="2021-01" db="EMBL/GenBank/DDBJ databases">
        <authorList>
            <person name="Corre E."/>
            <person name="Pelletier E."/>
            <person name="Niang G."/>
            <person name="Scheremetjew M."/>
            <person name="Finn R."/>
            <person name="Kale V."/>
            <person name="Holt S."/>
            <person name="Cochrane G."/>
            <person name="Meng A."/>
            <person name="Brown T."/>
            <person name="Cohen L."/>
        </authorList>
    </citation>
    <scope>NUCLEOTIDE SEQUENCE</scope>
    <source>
        <strain evidence="2">CCMP147</strain>
    </source>
</reference>
<dbReference type="Gene3D" id="3.40.250.10">
    <property type="entry name" value="Rhodanese-like domain"/>
    <property type="match status" value="1"/>
</dbReference>
<accession>A0A7R9ZGY5</accession>
<dbReference type="PROSITE" id="PS50206">
    <property type="entry name" value="RHODANESE_3"/>
    <property type="match status" value="1"/>
</dbReference>
<evidence type="ECO:0000313" key="2">
    <source>
        <dbReference type="EMBL" id="CAD8323056.1"/>
    </source>
</evidence>
<sequence length="108" mass="12114">MNNDHLASKEEVRKAASDPRVVFVDVRSDEEVSLKSLQRPYIHAPCVVTKCQKLEEEGEKLVPEKDVPIVVFCRSGRRAIKAKETLEGMGYTNVMNAGGITDLDHLFE</sequence>
<dbReference type="CDD" id="cd00158">
    <property type="entry name" value="RHOD"/>
    <property type="match status" value="1"/>
</dbReference>
<proteinExistence type="predicted"/>
<name>A0A7R9ZGY5_9STRA</name>
<dbReference type="InterPro" id="IPR036873">
    <property type="entry name" value="Rhodanese-like_dom_sf"/>
</dbReference>
<evidence type="ECO:0000259" key="1">
    <source>
        <dbReference type="PROSITE" id="PS50206"/>
    </source>
</evidence>
<dbReference type="EMBL" id="HBED01042685">
    <property type="protein sequence ID" value="CAD8323056.1"/>
    <property type="molecule type" value="Transcribed_RNA"/>
</dbReference>
<dbReference type="AlphaFoldDB" id="A0A7R9ZGY5"/>
<dbReference type="Pfam" id="PF00581">
    <property type="entry name" value="Rhodanese"/>
    <property type="match status" value="1"/>
</dbReference>
<dbReference type="InterPro" id="IPR001763">
    <property type="entry name" value="Rhodanese-like_dom"/>
</dbReference>
<feature type="domain" description="Rhodanese" evidence="1">
    <location>
        <begin position="17"/>
        <end position="108"/>
    </location>
</feature>
<dbReference type="SUPFAM" id="SSF52821">
    <property type="entry name" value="Rhodanese/Cell cycle control phosphatase"/>
    <property type="match status" value="1"/>
</dbReference>
<organism evidence="2">
    <name type="scientific">Pseudictyota dubia</name>
    <dbReference type="NCBI Taxonomy" id="2749911"/>
    <lineage>
        <taxon>Eukaryota</taxon>
        <taxon>Sar</taxon>
        <taxon>Stramenopiles</taxon>
        <taxon>Ochrophyta</taxon>
        <taxon>Bacillariophyta</taxon>
        <taxon>Mediophyceae</taxon>
        <taxon>Biddulphiophycidae</taxon>
        <taxon>Eupodiscales</taxon>
        <taxon>Odontellaceae</taxon>
        <taxon>Pseudictyota</taxon>
    </lineage>
</organism>
<protein>
    <recommendedName>
        <fullName evidence="1">Rhodanese domain-containing protein</fullName>
    </recommendedName>
</protein>